<reference evidence="2 3" key="1">
    <citation type="journal article" date="2014" name="BMC Genomics">
        <title>Genome sequencing of four Aureobasidium pullulans varieties: biotechnological potential, stress tolerance, and description of new species.</title>
        <authorList>
            <person name="Gostin Ar C."/>
            <person name="Ohm R.A."/>
            <person name="Kogej T."/>
            <person name="Sonjak S."/>
            <person name="Turk M."/>
            <person name="Zajc J."/>
            <person name="Zalar P."/>
            <person name="Grube M."/>
            <person name="Sun H."/>
            <person name="Han J."/>
            <person name="Sharma A."/>
            <person name="Chiniquy J."/>
            <person name="Ngan C.Y."/>
            <person name="Lipzen A."/>
            <person name="Barry K."/>
            <person name="Grigoriev I.V."/>
            <person name="Gunde-Cimerman N."/>
        </authorList>
    </citation>
    <scope>NUCLEOTIDE SEQUENCE [LARGE SCALE GENOMIC DNA]</scope>
    <source>
        <strain evidence="2 3">CBS 110374</strain>
    </source>
</reference>
<dbReference type="EMBL" id="KL584829">
    <property type="protein sequence ID" value="KEQ64456.1"/>
    <property type="molecule type" value="Genomic_DNA"/>
</dbReference>
<feature type="compositionally biased region" description="Low complexity" evidence="1">
    <location>
        <begin position="45"/>
        <end position="57"/>
    </location>
</feature>
<gene>
    <name evidence="2" type="ORF">M437DRAFT_64993</name>
</gene>
<evidence type="ECO:0000256" key="1">
    <source>
        <dbReference type="SAM" id="MobiDB-lite"/>
    </source>
</evidence>
<feature type="region of interest" description="Disordered" evidence="1">
    <location>
        <begin position="31"/>
        <end position="58"/>
    </location>
</feature>
<sequence>MDCKERSRLMNKMKAIGETVFATSSVEATSSWKSNKPEVEPQSPLPATTPAGTLTDPVDSVPNALSQEKGVKILWQWMSAPDKPVNLGSEGVKTITFDEATHLSFARSYIYIKTSMVVQHFLREFVYKEAKRGVKKHSSVFGMAEAGQQQFIQHFTGNINKTACLYAKVKVKKADVTADQLYACASRKYYNRICLRETDKDQIYIAPLGPEIGAQGADLTELGAWAPRPTEDMKGYGAV</sequence>
<name>A0A074WPQ1_AURM1</name>
<dbReference type="GeneID" id="63917901"/>
<proteinExistence type="predicted"/>
<keyword evidence="3" id="KW-1185">Reference proteome</keyword>
<dbReference type="HOGENOM" id="CLU_1160905_0_0_1"/>
<organism evidence="2 3">
    <name type="scientific">Aureobasidium melanogenum (strain CBS 110374)</name>
    <name type="common">Aureobasidium pullulans var. melanogenum</name>
    <dbReference type="NCBI Taxonomy" id="1043003"/>
    <lineage>
        <taxon>Eukaryota</taxon>
        <taxon>Fungi</taxon>
        <taxon>Dikarya</taxon>
        <taxon>Ascomycota</taxon>
        <taxon>Pezizomycotina</taxon>
        <taxon>Dothideomycetes</taxon>
        <taxon>Dothideomycetidae</taxon>
        <taxon>Dothideales</taxon>
        <taxon>Saccotheciaceae</taxon>
        <taxon>Aureobasidium</taxon>
    </lineage>
</organism>
<dbReference type="RefSeq" id="XP_040881479.1">
    <property type="nucleotide sequence ID" value="XM_041024528.1"/>
</dbReference>
<evidence type="ECO:0000313" key="3">
    <source>
        <dbReference type="Proteomes" id="UP000030672"/>
    </source>
</evidence>
<dbReference type="AlphaFoldDB" id="A0A074WPQ1"/>
<accession>A0A074WPQ1</accession>
<protein>
    <submittedName>
        <fullName evidence="2">Uncharacterized protein</fullName>
    </submittedName>
</protein>
<evidence type="ECO:0000313" key="2">
    <source>
        <dbReference type="EMBL" id="KEQ64456.1"/>
    </source>
</evidence>
<dbReference type="Proteomes" id="UP000030672">
    <property type="component" value="Unassembled WGS sequence"/>
</dbReference>